<keyword evidence="1" id="KW-0472">Membrane</keyword>
<organism evidence="2 3">
    <name type="scientific">Paenimyroides aestuarii</name>
    <dbReference type="NCBI Taxonomy" id="2968490"/>
    <lineage>
        <taxon>Bacteria</taxon>
        <taxon>Pseudomonadati</taxon>
        <taxon>Bacteroidota</taxon>
        <taxon>Flavobacteriia</taxon>
        <taxon>Flavobacteriales</taxon>
        <taxon>Flavobacteriaceae</taxon>
        <taxon>Paenimyroides</taxon>
    </lineage>
</organism>
<keyword evidence="3" id="KW-1185">Reference proteome</keyword>
<keyword evidence="1" id="KW-1133">Transmembrane helix</keyword>
<feature type="transmembrane region" description="Helical" evidence="1">
    <location>
        <begin position="28"/>
        <end position="46"/>
    </location>
</feature>
<reference evidence="2 3" key="1">
    <citation type="submission" date="2022-08" db="EMBL/GenBank/DDBJ databases">
        <title>Myroides zhujiangensis sp. nov., a novel bacterium isolated from sediment in the Pearl River Estuary.</title>
        <authorList>
            <person name="Cui L."/>
        </authorList>
    </citation>
    <scope>NUCLEOTIDE SEQUENCE [LARGE SCALE GENOMIC DNA]</scope>
    <source>
        <strain evidence="2 3">SCSIO 72103</strain>
    </source>
</reference>
<feature type="transmembrane region" description="Helical" evidence="1">
    <location>
        <begin position="58"/>
        <end position="78"/>
    </location>
</feature>
<gene>
    <name evidence="2" type="ORF">NPX36_10370</name>
</gene>
<dbReference type="EMBL" id="CP102382">
    <property type="protein sequence ID" value="UUV20738.1"/>
    <property type="molecule type" value="Genomic_DNA"/>
</dbReference>
<evidence type="ECO:0000313" key="2">
    <source>
        <dbReference type="EMBL" id="UUV20738.1"/>
    </source>
</evidence>
<evidence type="ECO:0000256" key="1">
    <source>
        <dbReference type="SAM" id="Phobius"/>
    </source>
</evidence>
<keyword evidence="1" id="KW-0812">Transmembrane</keyword>
<sequence length="185" mass="21790">MNNYYKKKTDTINLYLELNVRASFFGKTLLLITILIALIPLFFFARDSYKNPENSSDFILPAIIIIGLIIIFPVRYLIWNSFGKEFIIINAKTISYNYNYRIITTNLKTIPFNKLATRIDIVKEENNIEYGKLVFFNYHKETNLPELIFETSVLLCLDDLKKIEHSIWELLNPKEESILNTFFVN</sequence>
<evidence type="ECO:0008006" key="4">
    <source>
        <dbReference type="Google" id="ProtNLM"/>
    </source>
</evidence>
<name>A0ABY5NQA8_9FLAO</name>
<dbReference type="RefSeq" id="WP_257498643.1">
    <property type="nucleotide sequence ID" value="NZ_CP102382.1"/>
</dbReference>
<accession>A0ABY5NQA8</accession>
<evidence type="ECO:0000313" key="3">
    <source>
        <dbReference type="Proteomes" id="UP001317001"/>
    </source>
</evidence>
<protein>
    <recommendedName>
        <fullName evidence="4">Photosystem I assembly protein Ycf4</fullName>
    </recommendedName>
</protein>
<proteinExistence type="predicted"/>
<dbReference type="Proteomes" id="UP001317001">
    <property type="component" value="Chromosome"/>
</dbReference>